<dbReference type="Proteomes" id="UP001164733">
    <property type="component" value="Chromosome"/>
</dbReference>
<reference evidence="2" key="1">
    <citation type="submission" date="2021-11" db="EMBL/GenBank/DDBJ databases">
        <title>Clostridia strains as spoilage organisms.</title>
        <authorList>
            <person name="Wambui J."/>
            <person name="Stevens M.J.A."/>
            <person name="Stephan R."/>
        </authorList>
    </citation>
    <scope>NUCLEOTIDE SEQUENCE</scope>
    <source>
        <strain evidence="2">CF009</strain>
    </source>
</reference>
<dbReference type="AlphaFoldDB" id="A0AA47EF06"/>
<organism evidence="2 3">
    <name type="scientific">Clostridium estertheticum</name>
    <dbReference type="NCBI Taxonomy" id="238834"/>
    <lineage>
        <taxon>Bacteria</taxon>
        <taxon>Bacillati</taxon>
        <taxon>Bacillota</taxon>
        <taxon>Clostridia</taxon>
        <taxon>Eubacteriales</taxon>
        <taxon>Clostridiaceae</taxon>
        <taxon>Clostridium</taxon>
    </lineage>
</organism>
<feature type="transmembrane region" description="Helical" evidence="1">
    <location>
        <begin position="12"/>
        <end position="30"/>
    </location>
</feature>
<keyword evidence="1" id="KW-0472">Membrane</keyword>
<keyword evidence="1" id="KW-1133">Transmembrane helix</keyword>
<accession>A0AA47EF06</accession>
<gene>
    <name evidence="2" type="ORF">LL038_14500</name>
</gene>
<dbReference type="EMBL" id="CP086239">
    <property type="protein sequence ID" value="WAG58860.1"/>
    <property type="molecule type" value="Genomic_DNA"/>
</dbReference>
<protein>
    <submittedName>
        <fullName evidence="2">Uncharacterized protein</fullName>
    </submittedName>
</protein>
<sequence>MISKYKKINVRGILLEIAVVFTIGALGIALNTSKVIPNNNNVEASTLTKETKESKEISKEKIAIINQKTEQLKSLEIQNKKINQSNTAKWCIVIKTMKAHPENFNIAKQKSITVQSDIITDQITKLILFNQASGYDINIDHTLNLPTHETITYLDKMIGITSYRNKEMKNIEKQMDILSSLL</sequence>
<keyword evidence="1" id="KW-0812">Transmembrane</keyword>
<evidence type="ECO:0000313" key="2">
    <source>
        <dbReference type="EMBL" id="WAG58860.1"/>
    </source>
</evidence>
<proteinExistence type="predicted"/>
<evidence type="ECO:0000256" key="1">
    <source>
        <dbReference type="SAM" id="Phobius"/>
    </source>
</evidence>
<evidence type="ECO:0000313" key="3">
    <source>
        <dbReference type="Proteomes" id="UP001164733"/>
    </source>
</evidence>
<name>A0AA47EF06_9CLOT</name>
<dbReference type="RefSeq" id="WP_216174175.1">
    <property type="nucleotide sequence ID" value="NZ_CP086239.1"/>
</dbReference>